<gene>
    <name evidence="4" type="ORF">glysoja_033294</name>
</gene>
<dbReference type="Proteomes" id="UP000053555">
    <property type="component" value="Unassembled WGS sequence"/>
</dbReference>
<dbReference type="AlphaFoldDB" id="A0A0B2SX11"/>
<dbReference type="InterPro" id="IPR001087">
    <property type="entry name" value="GDSL"/>
</dbReference>
<feature type="signal peptide" evidence="3">
    <location>
        <begin position="1"/>
        <end position="23"/>
    </location>
</feature>
<evidence type="ECO:0000313" key="4">
    <source>
        <dbReference type="EMBL" id="KHN49084.1"/>
    </source>
</evidence>
<name>A0A0B2SX11_GLYSO</name>
<feature type="chain" id="PRO_5002078162" evidence="3">
    <location>
        <begin position="24"/>
        <end position="404"/>
    </location>
</feature>
<dbReference type="EC" id="1.3.5.6" evidence="4"/>
<dbReference type="EMBL" id="KN639218">
    <property type="protein sequence ID" value="KHN49084.1"/>
    <property type="molecule type" value="Genomic_DNA"/>
</dbReference>
<dbReference type="Pfam" id="PF00657">
    <property type="entry name" value="Lipase_GDSL"/>
    <property type="match status" value="1"/>
</dbReference>
<dbReference type="InterPro" id="IPR036514">
    <property type="entry name" value="SGNH_hydro_sf"/>
</dbReference>
<accession>A0A0B2SX11</accession>
<dbReference type="PANTHER" id="PTHR45966">
    <property type="entry name" value="GDSL-LIKE LIPASE/ACYLHYDROLASE"/>
    <property type="match status" value="1"/>
</dbReference>
<dbReference type="PANTHER" id="PTHR45966:SF13">
    <property type="entry name" value="GDSL ESTERASE_LIPASE"/>
    <property type="match status" value="1"/>
</dbReference>
<evidence type="ECO:0000256" key="2">
    <source>
        <dbReference type="ARBA" id="ARBA00022729"/>
    </source>
</evidence>
<organism evidence="4">
    <name type="scientific">Glycine soja</name>
    <name type="common">Wild soybean</name>
    <dbReference type="NCBI Taxonomy" id="3848"/>
    <lineage>
        <taxon>Eukaryota</taxon>
        <taxon>Viridiplantae</taxon>
        <taxon>Streptophyta</taxon>
        <taxon>Embryophyta</taxon>
        <taxon>Tracheophyta</taxon>
        <taxon>Spermatophyta</taxon>
        <taxon>Magnoliopsida</taxon>
        <taxon>eudicotyledons</taxon>
        <taxon>Gunneridae</taxon>
        <taxon>Pentapetalae</taxon>
        <taxon>rosids</taxon>
        <taxon>fabids</taxon>
        <taxon>Fabales</taxon>
        <taxon>Fabaceae</taxon>
        <taxon>Papilionoideae</taxon>
        <taxon>50 kb inversion clade</taxon>
        <taxon>NPAAA clade</taxon>
        <taxon>indigoferoid/millettioid clade</taxon>
        <taxon>Phaseoleae</taxon>
        <taxon>Glycine</taxon>
        <taxon>Glycine subgen. Soja</taxon>
    </lineage>
</organism>
<keyword evidence="2 3" id="KW-0732">Signal</keyword>
<dbReference type="Gene3D" id="3.40.50.1110">
    <property type="entry name" value="SGNH hydrolase"/>
    <property type="match status" value="1"/>
</dbReference>
<evidence type="ECO:0000256" key="3">
    <source>
        <dbReference type="SAM" id="SignalP"/>
    </source>
</evidence>
<dbReference type="GO" id="GO:0016719">
    <property type="term" value="F:9,9'-di-cis-zeta-carotene desaturase activity"/>
    <property type="evidence" value="ECO:0007669"/>
    <property type="project" value="UniProtKB-EC"/>
</dbReference>
<evidence type="ECO:0000256" key="1">
    <source>
        <dbReference type="ARBA" id="ARBA00008668"/>
    </source>
</evidence>
<sequence>MAKQNFPMDCSFVCITLIQFIASMSFSKSQSLINETNTSTTTTTTKAFFIFGDSTVDSGNNNYINTIPENKADYKPYGQNGFFQKPTGRFSDGRVIVDFIAEYAKLPQIPPFLQPNADYSNGVNFASGGAGVLAETNQGLAIDLQAQLSHFEEVRKSLSEKLGEKKTKELISEAIYFISIGSNDYMGYLGNPKMQESYNTEQYVWMVIGNLIRAIQTLHEKGARKFGFLGLCPLGCLPALRALNPVANKSGCFEAASALALAHNNALKLFLPNLKPYLEGFMYSYSSFYNWLRDRIDNPTKYGFKDGVNACCGSGPYGGVFTCGGTKKVEEFSLCDNVEYHVWWDSFHPTEKIHEQFAKEMWNGSPCSVRPYTLEDFFSKNEMIKPTISNVVDSPKTEHGQFHY</sequence>
<protein>
    <submittedName>
        <fullName evidence="4">GDSL esterase/lipase 5</fullName>
        <ecNumber evidence="4">1.3.5.6</ecNumber>
    </submittedName>
</protein>
<dbReference type="CDD" id="cd01837">
    <property type="entry name" value="SGNH_plant_lipase_like"/>
    <property type="match status" value="1"/>
</dbReference>
<dbReference type="InterPro" id="IPR044552">
    <property type="entry name" value="GLIP1-5/GLL25"/>
</dbReference>
<dbReference type="GO" id="GO:0016298">
    <property type="term" value="F:lipase activity"/>
    <property type="evidence" value="ECO:0007669"/>
    <property type="project" value="TreeGrafter"/>
</dbReference>
<comment type="similarity">
    <text evidence="1">Belongs to the 'GDSL' lipolytic enzyme family.</text>
</comment>
<keyword evidence="4" id="KW-0560">Oxidoreductase</keyword>
<reference evidence="4" key="1">
    <citation type="submission" date="2014-07" db="EMBL/GenBank/DDBJ databases">
        <title>Identification of a novel salt tolerance gene in wild soybean by whole-genome sequencing.</title>
        <authorList>
            <person name="Lam H.-M."/>
            <person name="Qi X."/>
            <person name="Li M.-W."/>
            <person name="Liu X."/>
            <person name="Xie M."/>
            <person name="Ni M."/>
            <person name="Xu X."/>
        </authorList>
    </citation>
    <scope>NUCLEOTIDE SEQUENCE [LARGE SCALE GENOMIC DNA]</scope>
    <source>
        <tissue evidence="4">Root</tissue>
    </source>
</reference>
<proteinExistence type="inferred from homology"/>
<dbReference type="InterPro" id="IPR035669">
    <property type="entry name" value="SGNH_plant_lipase-like"/>
</dbReference>
<dbReference type="SUPFAM" id="SSF52266">
    <property type="entry name" value="SGNH hydrolase"/>
    <property type="match status" value="1"/>
</dbReference>